<keyword evidence="2" id="KW-1185">Reference proteome</keyword>
<proteinExistence type="predicted"/>
<sequence>MVVRDRSSKSFADQRLGYKYRVIHKRVRPAVKRTVLKMARDMFLDHISKDVPFKK</sequence>
<evidence type="ECO:0000313" key="1">
    <source>
        <dbReference type="EMBL" id="MBH8595170.1"/>
    </source>
</evidence>
<dbReference type="AlphaFoldDB" id="A0A8I1DF13"/>
<comment type="caution">
    <text evidence="1">The sequence shown here is derived from an EMBL/GenBank/DDBJ whole genome shotgun (WGS) entry which is preliminary data.</text>
</comment>
<protein>
    <submittedName>
        <fullName evidence="1">Uncharacterized protein</fullName>
    </submittedName>
</protein>
<dbReference type="RefSeq" id="WP_156097696.1">
    <property type="nucleotide sequence ID" value="NZ_JACEIR010000002.1"/>
</dbReference>
<dbReference type="EMBL" id="JAECVW010000003">
    <property type="protein sequence ID" value="MBH8595170.1"/>
    <property type="molecule type" value="Genomic_DNA"/>
</dbReference>
<organism evidence="1 2">
    <name type="scientific">Thermoactinomyces intermedius</name>
    <dbReference type="NCBI Taxonomy" id="2024"/>
    <lineage>
        <taxon>Bacteria</taxon>
        <taxon>Bacillati</taxon>
        <taxon>Bacillota</taxon>
        <taxon>Bacilli</taxon>
        <taxon>Bacillales</taxon>
        <taxon>Thermoactinomycetaceae</taxon>
        <taxon>Thermoactinomyces</taxon>
    </lineage>
</organism>
<accession>A0A8I1DF13</accession>
<evidence type="ECO:0000313" key="2">
    <source>
        <dbReference type="Proteomes" id="UP000633619"/>
    </source>
</evidence>
<reference evidence="1 2" key="1">
    <citation type="submission" date="2020-12" db="EMBL/GenBank/DDBJ databases">
        <title>WGS of Thermoactinomyces spp.</title>
        <authorList>
            <person name="Cheng K."/>
        </authorList>
    </citation>
    <scope>NUCLEOTIDE SEQUENCE [LARGE SCALE GENOMIC DNA]</scope>
    <source>
        <strain evidence="2">CICC 10671\DSM 43846</strain>
    </source>
</reference>
<name>A0A8I1DF13_THEIN</name>
<dbReference type="Proteomes" id="UP000633619">
    <property type="component" value="Unassembled WGS sequence"/>
</dbReference>
<gene>
    <name evidence="1" type="ORF">I8U20_07485</name>
</gene>